<protein>
    <recommendedName>
        <fullName evidence="3">Cytochrome c domain-containing protein</fullName>
    </recommendedName>
</protein>
<gene>
    <name evidence="1" type="ORF">GCM10011506_19370</name>
</gene>
<evidence type="ECO:0008006" key="3">
    <source>
        <dbReference type="Google" id="ProtNLM"/>
    </source>
</evidence>
<dbReference type="RefSeq" id="WP_188462788.1">
    <property type="nucleotide sequence ID" value="NZ_BAABHU010000005.1"/>
</dbReference>
<accession>A0ABQ1M3B2</accession>
<comment type="caution">
    <text evidence="1">The sequence shown here is derived from an EMBL/GenBank/DDBJ whole genome shotgun (WGS) entry which is preliminary data.</text>
</comment>
<dbReference type="PROSITE" id="PS51257">
    <property type="entry name" value="PROKAR_LIPOPROTEIN"/>
    <property type="match status" value="1"/>
</dbReference>
<name>A0ABQ1M3B2_9BACT</name>
<proteinExistence type="predicted"/>
<keyword evidence="2" id="KW-1185">Reference proteome</keyword>
<evidence type="ECO:0000313" key="2">
    <source>
        <dbReference type="Proteomes" id="UP000636010"/>
    </source>
</evidence>
<organism evidence="1 2">
    <name type="scientific">Marivirga lumbricoides</name>
    <dbReference type="NCBI Taxonomy" id="1046115"/>
    <lineage>
        <taxon>Bacteria</taxon>
        <taxon>Pseudomonadati</taxon>
        <taxon>Bacteroidota</taxon>
        <taxon>Cytophagia</taxon>
        <taxon>Cytophagales</taxon>
        <taxon>Marivirgaceae</taxon>
        <taxon>Marivirga</taxon>
    </lineage>
</organism>
<evidence type="ECO:0000313" key="1">
    <source>
        <dbReference type="EMBL" id="GGC34025.1"/>
    </source>
</evidence>
<dbReference type="EMBL" id="BMEC01000005">
    <property type="protein sequence ID" value="GGC34025.1"/>
    <property type="molecule type" value="Genomic_DNA"/>
</dbReference>
<reference evidence="2" key="1">
    <citation type="journal article" date="2019" name="Int. J. Syst. Evol. Microbiol.">
        <title>The Global Catalogue of Microorganisms (GCM) 10K type strain sequencing project: providing services to taxonomists for standard genome sequencing and annotation.</title>
        <authorList>
            <consortium name="The Broad Institute Genomics Platform"/>
            <consortium name="The Broad Institute Genome Sequencing Center for Infectious Disease"/>
            <person name="Wu L."/>
            <person name="Ma J."/>
        </authorList>
    </citation>
    <scope>NUCLEOTIDE SEQUENCE [LARGE SCALE GENOMIC DNA]</scope>
    <source>
        <strain evidence="2">CGMCC 1.10832</strain>
    </source>
</reference>
<sequence length="272" mass="29439">MEMHTKQAQNYFFLLLVSFSILSCEYESLETSVDCSQNSIILSVLDVVNTECGLENGSFTVVATGLEEGWEYSINGDVFSTNANFSNLSAGNYSVIAKSIQTQCQSEPLEVLIENEGGLQLSIVQKSDSECGETEGSIIVNQQNGIPPVEYKINNELFQPDSSFKNLPNGVYNIFAKDANGCETSIRGITISSGISLNADIQPIIIANCAVSGCHNGSQSPNLSTKENIIAEAAFIQNRTSNRSMPPAGRPDLSQEEIDKITCWLNEGAPDN</sequence>
<dbReference type="Proteomes" id="UP000636010">
    <property type="component" value="Unassembled WGS sequence"/>
</dbReference>